<keyword evidence="3" id="KW-1185">Reference proteome</keyword>
<reference evidence="3" key="1">
    <citation type="journal article" date="2019" name="Int. J. Syst. Evol. Microbiol.">
        <title>The Global Catalogue of Microorganisms (GCM) 10K type strain sequencing project: providing services to taxonomists for standard genome sequencing and annotation.</title>
        <authorList>
            <consortium name="The Broad Institute Genomics Platform"/>
            <consortium name="The Broad Institute Genome Sequencing Center for Infectious Disease"/>
            <person name="Wu L."/>
            <person name="Ma J."/>
        </authorList>
    </citation>
    <scope>NUCLEOTIDE SEQUENCE [LARGE SCALE GENOMIC DNA]</scope>
    <source>
        <strain evidence="3">KCTC 23917</strain>
    </source>
</reference>
<accession>A0ABQ2Y059</accession>
<evidence type="ECO:0000259" key="1">
    <source>
        <dbReference type="Pfam" id="PF09860"/>
    </source>
</evidence>
<gene>
    <name evidence="2" type="ORF">GCM10010946_20980</name>
</gene>
<dbReference type="InterPro" id="IPR018656">
    <property type="entry name" value="DUF2087"/>
</dbReference>
<name>A0ABQ2Y059_9BURK</name>
<evidence type="ECO:0000313" key="2">
    <source>
        <dbReference type="EMBL" id="GGX42231.1"/>
    </source>
</evidence>
<evidence type="ECO:0000313" key="3">
    <source>
        <dbReference type="Proteomes" id="UP000653343"/>
    </source>
</evidence>
<comment type="caution">
    <text evidence="2">The sequence shown here is derived from an EMBL/GenBank/DDBJ whole genome shotgun (WGS) entry which is preliminary data.</text>
</comment>
<dbReference type="Proteomes" id="UP000653343">
    <property type="component" value="Unassembled WGS sequence"/>
</dbReference>
<sequence>MNVLTEEIKTRARVLQKQLQRQHSASIKRVRILCRRRNWSPETEPSHSQCLNLIAADTGFRDWEHARCALSGQATDPGDMGAFWYGEHAAGFTNLWFSGYAEARHQQALQPGMFLLPYARQFVLAEASFVKHLGMTDDDAVWSAIQYDLVAAYGSQAWQTLAQQRLQQTRLEHWESQWNWQADQQALHSDEQTSAQILKNFVADERIQKIPQQRKKRLVILRWLAAQISMDMPYSEIALNQVLSRYHDDVATLRRELVVHGLMQRENGIYRKLR</sequence>
<feature type="domain" description="DUF2087" evidence="1">
    <location>
        <begin position="206"/>
        <end position="271"/>
    </location>
</feature>
<dbReference type="Pfam" id="PF09860">
    <property type="entry name" value="DUF2087"/>
    <property type="match status" value="1"/>
</dbReference>
<organism evidence="2 3">
    <name type="scientific">Undibacterium squillarum</name>
    <dbReference type="NCBI Taxonomy" id="1131567"/>
    <lineage>
        <taxon>Bacteria</taxon>
        <taxon>Pseudomonadati</taxon>
        <taxon>Pseudomonadota</taxon>
        <taxon>Betaproteobacteria</taxon>
        <taxon>Burkholderiales</taxon>
        <taxon>Oxalobacteraceae</taxon>
        <taxon>Undibacterium</taxon>
    </lineage>
</organism>
<dbReference type="RefSeq" id="WP_189357127.1">
    <property type="nucleotide sequence ID" value="NZ_BMYU01000004.1"/>
</dbReference>
<proteinExistence type="predicted"/>
<protein>
    <recommendedName>
        <fullName evidence="1">DUF2087 domain-containing protein</fullName>
    </recommendedName>
</protein>
<dbReference type="EMBL" id="BMYU01000004">
    <property type="protein sequence ID" value="GGX42231.1"/>
    <property type="molecule type" value="Genomic_DNA"/>
</dbReference>